<dbReference type="KEGG" id="sesp:BN6_69970"/>
<evidence type="ECO:0000256" key="3">
    <source>
        <dbReference type="ARBA" id="ARBA00022490"/>
    </source>
</evidence>
<dbReference type="InterPro" id="IPR004500">
    <property type="entry name" value="Pro-tRNA-synth_IIa_bac-type"/>
</dbReference>
<dbReference type="EC" id="6.1.1.15" evidence="12"/>
<evidence type="ECO:0000256" key="6">
    <source>
        <dbReference type="ARBA" id="ARBA00022840"/>
    </source>
</evidence>
<feature type="domain" description="Aminoacyl-transfer RNA synthetases class-II family profile" evidence="13">
    <location>
        <begin position="89"/>
        <end position="534"/>
    </location>
</feature>
<evidence type="ECO:0000256" key="12">
    <source>
        <dbReference type="HAMAP-Rule" id="MF_01569"/>
    </source>
</evidence>
<keyword evidence="7 12" id="KW-0648">Protein biosynthesis</keyword>
<dbReference type="GO" id="GO:0004827">
    <property type="term" value="F:proline-tRNA ligase activity"/>
    <property type="evidence" value="ECO:0007669"/>
    <property type="project" value="UniProtKB-UniRule"/>
</dbReference>
<keyword evidence="8 12" id="KW-0030">Aminoacyl-tRNA synthetase</keyword>
<dbReference type="PRINTS" id="PR01046">
    <property type="entry name" value="TRNASYNTHPRO"/>
</dbReference>
<keyword evidence="4 12" id="KW-0436">Ligase</keyword>
<evidence type="ECO:0000256" key="8">
    <source>
        <dbReference type="ARBA" id="ARBA00023146"/>
    </source>
</evidence>
<dbReference type="FunFam" id="3.30.930.10:FF:000070">
    <property type="entry name" value="Proline--tRNA ligase"/>
    <property type="match status" value="1"/>
</dbReference>
<dbReference type="FunFam" id="3.30.930.10:FF:000065">
    <property type="entry name" value="Proline--tRNA ligase"/>
    <property type="match status" value="1"/>
</dbReference>
<dbReference type="AlphaFoldDB" id="K0KCA0"/>
<dbReference type="Pfam" id="PF04073">
    <property type="entry name" value="tRNA_edit"/>
    <property type="match status" value="1"/>
</dbReference>
<evidence type="ECO:0000313" key="14">
    <source>
        <dbReference type="EMBL" id="CCH34233.1"/>
    </source>
</evidence>
<dbReference type="PANTHER" id="PTHR42753:SF2">
    <property type="entry name" value="PROLINE--TRNA LIGASE"/>
    <property type="match status" value="1"/>
</dbReference>
<keyword evidence="3 12" id="KW-0963">Cytoplasm</keyword>
<dbReference type="NCBIfam" id="TIGR00409">
    <property type="entry name" value="proS_fam_II"/>
    <property type="match status" value="1"/>
</dbReference>
<dbReference type="EMBL" id="HE804045">
    <property type="protein sequence ID" value="CCH34233.1"/>
    <property type="molecule type" value="Genomic_DNA"/>
</dbReference>
<protein>
    <recommendedName>
        <fullName evidence="12">Proline--tRNA ligase</fullName>
        <ecNumber evidence="12">6.1.1.15</ecNumber>
    </recommendedName>
    <alternativeName>
        <fullName evidence="12">Prolyl-tRNA synthetase</fullName>
        <shortName evidence="12">ProRS</shortName>
    </alternativeName>
</protein>
<comment type="similarity">
    <text evidence="11 12">Belongs to the class-II aminoacyl-tRNA synthetase family. ProS type 1 subfamily.</text>
</comment>
<name>K0KCA0_SACES</name>
<dbReference type="InterPro" id="IPR006195">
    <property type="entry name" value="aa-tRNA-synth_II"/>
</dbReference>
<evidence type="ECO:0000256" key="11">
    <source>
        <dbReference type="ARBA" id="ARBA00060755"/>
    </source>
</evidence>
<comment type="domain">
    <text evidence="12">Consists of three domains: the N-terminal catalytic domain, the editing domain and the C-terminal anticodon-binding domain.</text>
</comment>
<dbReference type="InterPro" id="IPR004154">
    <property type="entry name" value="Anticodon-bd"/>
</dbReference>
<proteinExistence type="inferred from homology"/>
<evidence type="ECO:0000313" key="15">
    <source>
        <dbReference type="Proteomes" id="UP000006281"/>
    </source>
</evidence>
<dbReference type="Pfam" id="PF03129">
    <property type="entry name" value="HGTP_anticodon"/>
    <property type="match status" value="1"/>
</dbReference>
<evidence type="ECO:0000256" key="7">
    <source>
        <dbReference type="ARBA" id="ARBA00022917"/>
    </source>
</evidence>
<dbReference type="STRING" id="1179773.BN6_69970"/>
<keyword evidence="5 12" id="KW-0547">Nucleotide-binding</keyword>
<dbReference type="InterPro" id="IPR002316">
    <property type="entry name" value="Pro-tRNA-ligase_IIa"/>
</dbReference>
<dbReference type="InterPro" id="IPR033730">
    <property type="entry name" value="ProRS_core_prok"/>
</dbReference>
<organism evidence="14 15">
    <name type="scientific">Saccharothrix espanaensis (strain ATCC 51144 / DSM 44229 / JCM 9112 / NBRC 15066 / NRRL 15764)</name>
    <dbReference type="NCBI Taxonomy" id="1179773"/>
    <lineage>
        <taxon>Bacteria</taxon>
        <taxon>Bacillati</taxon>
        <taxon>Actinomycetota</taxon>
        <taxon>Actinomycetes</taxon>
        <taxon>Pseudonocardiales</taxon>
        <taxon>Pseudonocardiaceae</taxon>
        <taxon>Saccharothrix</taxon>
    </lineage>
</organism>
<comment type="catalytic activity">
    <reaction evidence="9 12">
        <text>tRNA(Pro) + L-proline + ATP = L-prolyl-tRNA(Pro) + AMP + diphosphate</text>
        <dbReference type="Rhea" id="RHEA:14305"/>
        <dbReference type="Rhea" id="RHEA-COMP:9700"/>
        <dbReference type="Rhea" id="RHEA-COMP:9702"/>
        <dbReference type="ChEBI" id="CHEBI:30616"/>
        <dbReference type="ChEBI" id="CHEBI:33019"/>
        <dbReference type="ChEBI" id="CHEBI:60039"/>
        <dbReference type="ChEBI" id="CHEBI:78442"/>
        <dbReference type="ChEBI" id="CHEBI:78532"/>
        <dbReference type="ChEBI" id="CHEBI:456215"/>
        <dbReference type="EC" id="6.1.1.15"/>
    </reaction>
</comment>
<comment type="function">
    <text evidence="10 12">Catalyzes the attachment of proline to tRNA(Pro) in a two-step reaction: proline is first activated by ATP to form Pro-AMP and then transferred to the acceptor end of tRNA(Pro). As ProRS can inadvertently accommodate and process non-cognate amino acids such as alanine and cysteine, to avoid such errors it has two additional distinct editing activities against alanine. One activity is designated as 'pretransfer' editing and involves the tRNA(Pro)-independent hydrolysis of activated Ala-AMP. The other activity is designated 'posttransfer' editing and involves deacylation of mischarged Ala-tRNA(Pro). The misacylated Cys-tRNA(Pro) is not edited by ProRS.</text>
</comment>
<dbReference type="InterPro" id="IPR044140">
    <property type="entry name" value="ProRS_anticodon_short"/>
</dbReference>
<dbReference type="SUPFAM" id="SSF55681">
    <property type="entry name" value="Class II aaRS and biotin synthetases"/>
    <property type="match status" value="1"/>
</dbReference>
<evidence type="ECO:0000256" key="2">
    <source>
        <dbReference type="ARBA" id="ARBA00011738"/>
    </source>
</evidence>
<dbReference type="CDD" id="cd00779">
    <property type="entry name" value="ProRS_core_prok"/>
    <property type="match status" value="1"/>
</dbReference>
<dbReference type="InterPro" id="IPR036621">
    <property type="entry name" value="Anticodon-bd_dom_sf"/>
</dbReference>
<dbReference type="InterPro" id="IPR036754">
    <property type="entry name" value="YbaK/aa-tRNA-synt-asso_dom_sf"/>
</dbReference>
<accession>K0KCA0</accession>
<dbReference type="HAMAP" id="MF_01569">
    <property type="entry name" value="Pro_tRNA_synth_type1"/>
    <property type="match status" value="1"/>
</dbReference>
<keyword evidence="6 12" id="KW-0067">ATP-binding</keyword>
<dbReference type="eggNOG" id="COG0442">
    <property type="taxonomic scope" value="Bacteria"/>
</dbReference>
<dbReference type="InterPro" id="IPR045864">
    <property type="entry name" value="aa-tRNA-synth_II/BPL/LPL"/>
</dbReference>
<dbReference type="Proteomes" id="UP000006281">
    <property type="component" value="Chromosome"/>
</dbReference>
<sequence length="635" mass="68328">MRSVARGGVDGRVGGLVGGVSVVGGRKARRNPLELVGRGSLPFVGQPAPRGAPTVITRMSSLFLRTLREDPADAEVPSHKLLVRAGYVRRVAPGGYSWLPLGLRVLRNVERVVREEMDAFGAQEIQFPALLPKEPYEATDRWTEYGPNLFRLKDRKGADYLLGPTHEELFALTVKGEYSSYKDYPVTLYQIQTKYRDEARPRAGILRGREFLMKDSYSFDLTDEGLSESYGKHRDAYIRIFDRLGMDYVIVAATSGAMGGSASEEFLAVAPTGEDTFVRSTESDYAANVEAVTTTPPAEQSVEDKPAAQVHHTPDTPTIESLVAFLNGAGLGRTFTAADTLKNVLVKLIAPGKGPELLAIGLPGDREVDFKRLEAAVEPAEVAMLEESDFAKNAFLVKGYIGPAALQANGVRYLVDPRVVRGTAWVTGADKADHHVVDLVQGRDFTPDGTIDVAEVREGDPSPDGQGVLVAARGIEIGHIFQLGRKYADAFSLDALGPDSRPVRITMGSYGIGVSRLVAAIAEQSHDDRGLIWPRNVAPADVHVVVAGKDETLLAGGERLAGELSAAGLKVLLDDRKASPGVKFADAELIGVPTILVVGRGLANGLVEVKDRRSGERVEVAVADAVQHLLDVVRG</sequence>
<dbReference type="CDD" id="cd00861">
    <property type="entry name" value="ProRS_anticodon_short"/>
    <property type="match status" value="1"/>
</dbReference>
<reference evidence="14 15" key="1">
    <citation type="journal article" date="2012" name="BMC Genomics">
        <title>Complete genome sequence of Saccharothrix espanaensis DSM 44229T and comparison to the other completely sequenced Pseudonocardiaceae.</title>
        <authorList>
            <person name="Strobel T."/>
            <person name="Al-Dilaimi A."/>
            <person name="Blom J."/>
            <person name="Gessner A."/>
            <person name="Kalinowski J."/>
            <person name="Luzhetska M."/>
            <person name="Puhler A."/>
            <person name="Szczepanowski R."/>
            <person name="Bechthold A."/>
            <person name="Ruckert C."/>
        </authorList>
    </citation>
    <scope>NUCLEOTIDE SEQUENCE [LARGE SCALE GENOMIC DNA]</scope>
    <source>
        <strain evidence="15">ATCC 51144 / DSM 44229 / JCM 9112 / NBRC 15066 / NRRL 15764</strain>
    </source>
</reference>
<evidence type="ECO:0000256" key="4">
    <source>
        <dbReference type="ARBA" id="ARBA00022598"/>
    </source>
</evidence>
<keyword evidence="15" id="KW-1185">Reference proteome</keyword>
<dbReference type="PROSITE" id="PS50862">
    <property type="entry name" value="AA_TRNA_LIGASE_II"/>
    <property type="match status" value="1"/>
</dbReference>
<comment type="subcellular location">
    <subcellularLocation>
        <location evidence="1 12">Cytoplasm</location>
    </subcellularLocation>
</comment>
<dbReference type="InterPro" id="IPR050062">
    <property type="entry name" value="Pro-tRNA_synthetase"/>
</dbReference>
<gene>
    <name evidence="12 14" type="primary">proS</name>
    <name evidence="14" type="ordered locus">BN6_69970</name>
</gene>
<dbReference type="GO" id="GO:0005829">
    <property type="term" value="C:cytosol"/>
    <property type="evidence" value="ECO:0007669"/>
    <property type="project" value="TreeGrafter"/>
</dbReference>
<evidence type="ECO:0000259" key="13">
    <source>
        <dbReference type="PROSITE" id="PS50862"/>
    </source>
</evidence>
<dbReference type="InterPro" id="IPR023717">
    <property type="entry name" value="Pro-tRNA-Synthase_IIa_type1"/>
</dbReference>
<evidence type="ECO:0000256" key="10">
    <source>
        <dbReference type="ARBA" id="ARBA00053664"/>
    </source>
</evidence>
<dbReference type="HOGENOM" id="CLU_016739_0_0_11"/>
<dbReference type="InterPro" id="IPR007214">
    <property type="entry name" value="YbaK/aa-tRNA-synth-assoc-dom"/>
</dbReference>
<dbReference type="SUPFAM" id="SSF55826">
    <property type="entry name" value="YbaK/ProRS associated domain"/>
    <property type="match status" value="1"/>
</dbReference>
<dbReference type="Gene3D" id="3.40.50.800">
    <property type="entry name" value="Anticodon-binding domain"/>
    <property type="match status" value="1"/>
</dbReference>
<evidence type="ECO:0000256" key="1">
    <source>
        <dbReference type="ARBA" id="ARBA00004496"/>
    </source>
</evidence>
<evidence type="ECO:0000256" key="5">
    <source>
        <dbReference type="ARBA" id="ARBA00022741"/>
    </source>
</evidence>
<evidence type="ECO:0000256" key="9">
    <source>
        <dbReference type="ARBA" id="ARBA00047671"/>
    </source>
</evidence>
<dbReference type="GO" id="GO:0002161">
    <property type="term" value="F:aminoacyl-tRNA deacylase activity"/>
    <property type="evidence" value="ECO:0007669"/>
    <property type="project" value="InterPro"/>
</dbReference>
<dbReference type="PANTHER" id="PTHR42753">
    <property type="entry name" value="MITOCHONDRIAL RIBOSOME PROTEIN L39/PROLYL-TRNA LIGASE FAMILY MEMBER"/>
    <property type="match status" value="1"/>
</dbReference>
<dbReference type="PATRIC" id="fig|1179773.3.peg.7073"/>
<dbReference type="Pfam" id="PF00587">
    <property type="entry name" value="tRNA-synt_2b"/>
    <property type="match status" value="1"/>
</dbReference>
<comment type="subunit">
    <text evidence="2 12">Homodimer.</text>
</comment>
<dbReference type="SUPFAM" id="SSF52954">
    <property type="entry name" value="Class II aaRS ABD-related"/>
    <property type="match status" value="1"/>
</dbReference>
<dbReference type="GO" id="GO:0006433">
    <property type="term" value="P:prolyl-tRNA aminoacylation"/>
    <property type="evidence" value="ECO:0007669"/>
    <property type="project" value="UniProtKB-UniRule"/>
</dbReference>
<dbReference type="Gene3D" id="3.30.930.10">
    <property type="entry name" value="Bira Bifunctional Protein, Domain 2"/>
    <property type="match status" value="2"/>
</dbReference>
<dbReference type="GO" id="GO:0005524">
    <property type="term" value="F:ATP binding"/>
    <property type="evidence" value="ECO:0007669"/>
    <property type="project" value="UniProtKB-UniRule"/>
</dbReference>
<dbReference type="NCBIfam" id="NF006625">
    <property type="entry name" value="PRK09194.1"/>
    <property type="match status" value="1"/>
</dbReference>
<dbReference type="InterPro" id="IPR002314">
    <property type="entry name" value="aa-tRNA-synt_IIb"/>
</dbReference>